<keyword evidence="5 7" id="KW-0472">Membrane</keyword>
<feature type="transmembrane region" description="Helical" evidence="7">
    <location>
        <begin position="509"/>
        <end position="529"/>
    </location>
</feature>
<dbReference type="PANTHER" id="PTHR19432:SF35">
    <property type="entry name" value="SOLUTE CARRIER FAMILY 45 MEMBER 3 ISOFORM X1"/>
    <property type="match status" value="1"/>
</dbReference>
<feature type="transmembrane region" description="Helical" evidence="7">
    <location>
        <begin position="231"/>
        <end position="250"/>
    </location>
</feature>
<evidence type="ECO:0000256" key="5">
    <source>
        <dbReference type="ARBA" id="ARBA00023136"/>
    </source>
</evidence>
<dbReference type="GO" id="GO:0008506">
    <property type="term" value="F:sucrose:proton symporter activity"/>
    <property type="evidence" value="ECO:0007669"/>
    <property type="project" value="TreeGrafter"/>
</dbReference>
<dbReference type="AlphaFoldDB" id="A0A0D3IDN5"/>
<dbReference type="SUPFAM" id="SSF103473">
    <property type="entry name" value="MFS general substrate transporter"/>
    <property type="match status" value="1"/>
</dbReference>
<feature type="coiled-coil region" evidence="6">
    <location>
        <begin position="31"/>
        <end position="65"/>
    </location>
</feature>
<keyword evidence="3 7" id="KW-0812">Transmembrane</keyword>
<feature type="transmembrane region" description="Helical" evidence="7">
    <location>
        <begin position="541"/>
        <end position="561"/>
    </location>
</feature>
<dbReference type="GeneID" id="17255809"/>
<evidence type="ECO:0000256" key="3">
    <source>
        <dbReference type="ARBA" id="ARBA00022692"/>
    </source>
</evidence>
<evidence type="ECO:0000313" key="9">
    <source>
        <dbReference type="Proteomes" id="UP000013827"/>
    </source>
</evidence>
<keyword evidence="6" id="KW-0175">Coiled coil</keyword>
<reference evidence="9" key="1">
    <citation type="journal article" date="2013" name="Nature">
        <title>Pan genome of the phytoplankton Emiliania underpins its global distribution.</title>
        <authorList>
            <person name="Read B.A."/>
            <person name="Kegel J."/>
            <person name="Klute M.J."/>
            <person name="Kuo A."/>
            <person name="Lefebvre S.C."/>
            <person name="Maumus F."/>
            <person name="Mayer C."/>
            <person name="Miller J."/>
            <person name="Monier A."/>
            <person name="Salamov A."/>
            <person name="Young J."/>
            <person name="Aguilar M."/>
            <person name="Claverie J.M."/>
            <person name="Frickenhaus S."/>
            <person name="Gonzalez K."/>
            <person name="Herman E.K."/>
            <person name="Lin Y.C."/>
            <person name="Napier J."/>
            <person name="Ogata H."/>
            <person name="Sarno A.F."/>
            <person name="Shmutz J."/>
            <person name="Schroeder D."/>
            <person name="de Vargas C."/>
            <person name="Verret F."/>
            <person name="von Dassow P."/>
            <person name="Valentin K."/>
            <person name="Van de Peer Y."/>
            <person name="Wheeler G."/>
            <person name="Dacks J.B."/>
            <person name="Delwiche C.F."/>
            <person name="Dyhrman S.T."/>
            <person name="Glockner G."/>
            <person name="John U."/>
            <person name="Richards T."/>
            <person name="Worden A.Z."/>
            <person name="Zhang X."/>
            <person name="Grigoriev I.V."/>
            <person name="Allen A.E."/>
            <person name="Bidle K."/>
            <person name="Borodovsky M."/>
            <person name="Bowler C."/>
            <person name="Brownlee C."/>
            <person name="Cock J.M."/>
            <person name="Elias M."/>
            <person name="Gladyshev V.N."/>
            <person name="Groth M."/>
            <person name="Guda C."/>
            <person name="Hadaegh A."/>
            <person name="Iglesias-Rodriguez M.D."/>
            <person name="Jenkins J."/>
            <person name="Jones B.M."/>
            <person name="Lawson T."/>
            <person name="Leese F."/>
            <person name="Lindquist E."/>
            <person name="Lobanov A."/>
            <person name="Lomsadze A."/>
            <person name="Malik S.B."/>
            <person name="Marsh M.E."/>
            <person name="Mackinder L."/>
            <person name="Mock T."/>
            <person name="Mueller-Roeber B."/>
            <person name="Pagarete A."/>
            <person name="Parker M."/>
            <person name="Probert I."/>
            <person name="Quesneville H."/>
            <person name="Raines C."/>
            <person name="Rensing S.A."/>
            <person name="Riano-Pachon D.M."/>
            <person name="Richier S."/>
            <person name="Rokitta S."/>
            <person name="Shiraiwa Y."/>
            <person name="Soanes D.M."/>
            <person name="van der Giezen M."/>
            <person name="Wahlund T.M."/>
            <person name="Williams B."/>
            <person name="Wilson W."/>
            <person name="Wolfe G."/>
            <person name="Wurch L.L."/>
        </authorList>
    </citation>
    <scope>NUCLEOTIDE SEQUENCE</scope>
</reference>
<evidence type="ECO:0000256" key="2">
    <source>
        <dbReference type="ARBA" id="ARBA00022448"/>
    </source>
</evidence>
<feature type="transmembrane region" description="Helical" evidence="7">
    <location>
        <begin position="154"/>
        <end position="173"/>
    </location>
</feature>
<sequence>MRPSRLAPCTAAAMAARAENEPAAGSPLSRRNAHSERVRQLRFALEEEERAVAACDLELQAMESSPTDAPPVPPTRSVRALLALTSPMYGIGIAWGAQYAKVTPILQQLGLAPWLLSVAWLAGPVSGLVVQPLVGQVSDRTHSESRFFPGKRRLWMWCGMLGLSLSSITMAFSPNIGLLLGDPDDAALLAETALPETGSGAAHALPPAELGEQLNGELEATLSEGGGYHPAALWVAIASFWAADFFLNALQGPARTLVALANSMFSVWDSLGKVSGFFFGSLDWSSFFAPGETNLLVDAHVLPGRRALFADCRAIFAFSIAAMAATQLANQLSFVEPPPHPRALATPLTANPLRPLIDSLRRIPSMPRSRSTRCGLQTRDCVGSREDTYSVEWSQLPSAISHVRSTWHVRATFATLFSMFVGWFITWMYLPAFMGGSVYGMTLASLVTLVFLCLELMHTLLLILLGTSIATPGPAIAAIAALGLPFAGFLVIPYAIVGRAAAESSGAGQYMATMNLFLCLPELLVSLVIGPAASASGSMRLPLLVGSVWCAVAAAVIHTYLVRTTPQQRRASCKRYVKNKAAAAKKRAAGEGDGAELLAQKAAADAGAWTVARGEGESPKAEDHPPAWAPPAAQAPIVVVVDEVQITSDAALVLVPGAQHVKDHTPCLSWTTVYDNAGAVTNYTLGQSDAKGAFLPRCRFSVDQQTGTLLDGNHVLNVLFNGAFWSRLLTALDAANLFATPMEKIGVLHQRLAGLAMANPGVWVISHSDIFLRRAGGLAGHSKLPCSSKIA</sequence>
<evidence type="ECO:0000256" key="6">
    <source>
        <dbReference type="SAM" id="Coils"/>
    </source>
</evidence>
<dbReference type="KEGG" id="ehx:EMIHUDRAFT_461706"/>
<dbReference type="Proteomes" id="UP000013827">
    <property type="component" value="Unassembled WGS sequence"/>
</dbReference>
<dbReference type="InterPro" id="IPR036259">
    <property type="entry name" value="MFS_trans_sf"/>
</dbReference>
<evidence type="ECO:0000313" key="8">
    <source>
        <dbReference type="EnsemblProtists" id="EOD09370"/>
    </source>
</evidence>
<dbReference type="eggNOG" id="KOG0637">
    <property type="taxonomic scope" value="Eukaryota"/>
</dbReference>
<feature type="transmembrane region" description="Helical" evidence="7">
    <location>
        <begin position="411"/>
        <end position="430"/>
    </location>
</feature>
<dbReference type="GO" id="GO:0016020">
    <property type="term" value="C:membrane"/>
    <property type="evidence" value="ECO:0007669"/>
    <property type="project" value="UniProtKB-SubCell"/>
</dbReference>
<keyword evidence="2" id="KW-0813">Transport</keyword>
<keyword evidence="4 7" id="KW-1133">Transmembrane helix</keyword>
<evidence type="ECO:0000256" key="4">
    <source>
        <dbReference type="ARBA" id="ARBA00022989"/>
    </source>
</evidence>
<feature type="transmembrane region" description="Helical" evidence="7">
    <location>
        <begin position="111"/>
        <end position="134"/>
    </location>
</feature>
<reference evidence="8" key="2">
    <citation type="submission" date="2024-10" db="UniProtKB">
        <authorList>
            <consortium name="EnsemblProtists"/>
        </authorList>
    </citation>
    <scope>IDENTIFICATION</scope>
</reference>
<evidence type="ECO:0000256" key="7">
    <source>
        <dbReference type="SAM" id="Phobius"/>
    </source>
</evidence>
<comment type="subcellular location">
    <subcellularLocation>
        <location evidence="1">Membrane</location>
        <topology evidence="1">Multi-pass membrane protein</topology>
    </subcellularLocation>
</comment>
<dbReference type="PaxDb" id="2903-EOD09370"/>
<protein>
    <submittedName>
        <fullName evidence="8">Uncharacterized protein</fullName>
    </submittedName>
</protein>
<organism evidence="8 9">
    <name type="scientific">Emiliania huxleyi (strain CCMP1516)</name>
    <dbReference type="NCBI Taxonomy" id="280463"/>
    <lineage>
        <taxon>Eukaryota</taxon>
        <taxon>Haptista</taxon>
        <taxon>Haptophyta</taxon>
        <taxon>Prymnesiophyceae</taxon>
        <taxon>Isochrysidales</taxon>
        <taxon>Noelaerhabdaceae</taxon>
        <taxon>Emiliania</taxon>
    </lineage>
</organism>
<evidence type="ECO:0000256" key="1">
    <source>
        <dbReference type="ARBA" id="ARBA00004141"/>
    </source>
</evidence>
<keyword evidence="9" id="KW-1185">Reference proteome</keyword>
<feature type="transmembrane region" description="Helical" evidence="7">
    <location>
        <begin position="476"/>
        <end position="497"/>
    </location>
</feature>
<accession>A0A0D3IDN5</accession>
<dbReference type="EnsemblProtists" id="EOD09370">
    <property type="protein sequence ID" value="EOD09370"/>
    <property type="gene ID" value="EMIHUDRAFT_461706"/>
</dbReference>
<dbReference type="RefSeq" id="XP_005761799.1">
    <property type="nucleotide sequence ID" value="XM_005761742.1"/>
</dbReference>
<name>A0A0D3IDN5_EMIH1</name>
<dbReference type="Gene3D" id="1.20.1250.20">
    <property type="entry name" value="MFS general substrate transporter like domains"/>
    <property type="match status" value="1"/>
</dbReference>
<proteinExistence type="predicted"/>
<feature type="transmembrane region" description="Helical" evidence="7">
    <location>
        <begin position="442"/>
        <end position="464"/>
    </location>
</feature>
<dbReference type="PANTHER" id="PTHR19432">
    <property type="entry name" value="SUGAR TRANSPORTER"/>
    <property type="match status" value="1"/>
</dbReference>
<dbReference type="HOGENOM" id="CLU_019590_0_0_1"/>